<evidence type="ECO:0000256" key="5">
    <source>
        <dbReference type="RuleBase" id="RU000553"/>
    </source>
</evidence>
<dbReference type="EC" id="3.6.1.7" evidence="2 4"/>
<protein>
    <recommendedName>
        <fullName evidence="2 4">Acylphosphatase</fullName>
        <ecNumber evidence="2 4">3.6.1.7</ecNumber>
    </recommendedName>
</protein>
<evidence type="ECO:0000259" key="7">
    <source>
        <dbReference type="PROSITE" id="PS51160"/>
    </source>
</evidence>
<dbReference type="RefSeq" id="WP_110814056.1">
    <property type="nucleotide sequence ID" value="NZ_QJTE01000002.1"/>
</dbReference>
<keyword evidence="4 5" id="KW-0378">Hydrolase</keyword>
<evidence type="ECO:0000256" key="2">
    <source>
        <dbReference type="ARBA" id="ARBA00012150"/>
    </source>
</evidence>
<evidence type="ECO:0000256" key="4">
    <source>
        <dbReference type="PROSITE-ProRule" id="PRU00520"/>
    </source>
</evidence>
<dbReference type="InterPro" id="IPR017968">
    <property type="entry name" value="Acylphosphatase_CS"/>
</dbReference>
<evidence type="ECO:0000256" key="1">
    <source>
        <dbReference type="ARBA" id="ARBA00005614"/>
    </source>
</evidence>
<dbReference type="InterPro" id="IPR001792">
    <property type="entry name" value="Acylphosphatase-like_dom"/>
</dbReference>
<dbReference type="Proteomes" id="UP000248311">
    <property type="component" value="Unassembled WGS sequence"/>
</dbReference>
<comment type="catalytic activity">
    <reaction evidence="3 4 5">
        <text>an acyl phosphate + H2O = a carboxylate + phosphate + H(+)</text>
        <dbReference type="Rhea" id="RHEA:14965"/>
        <dbReference type="ChEBI" id="CHEBI:15377"/>
        <dbReference type="ChEBI" id="CHEBI:15378"/>
        <dbReference type="ChEBI" id="CHEBI:29067"/>
        <dbReference type="ChEBI" id="CHEBI:43474"/>
        <dbReference type="ChEBI" id="CHEBI:59918"/>
        <dbReference type="EC" id="3.6.1.7"/>
    </reaction>
</comment>
<organism evidence="8 9">
    <name type="scientific">Pseudoroseicyclus aestuarii</name>
    <dbReference type="NCBI Taxonomy" id="1795041"/>
    <lineage>
        <taxon>Bacteria</taxon>
        <taxon>Pseudomonadati</taxon>
        <taxon>Pseudomonadota</taxon>
        <taxon>Alphaproteobacteria</taxon>
        <taxon>Rhodobacterales</taxon>
        <taxon>Paracoccaceae</taxon>
        <taxon>Pseudoroseicyclus</taxon>
    </lineage>
</organism>
<dbReference type="InterPro" id="IPR036046">
    <property type="entry name" value="Acylphosphatase-like_dom_sf"/>
</dbReference>
<dbReference type="OrthoDB" id="5295388at2"/>
<feature type="active site" evidence="4">
    <location>
        <position position="21"/>
    </location>
</feature>
<comment type="caution">
    <text evidence="8">The sequence shown here is derived from an EMBL/GenBank/DDBJ whole genome shotgun (WGS) entry which is preliminary data.</text>
</comment>
<accession>A0A318SUJ2</accession>
<dbReference type="PROSITE" id="PS51160">
    <property type="entry name" value="ACYLPHOSPHATASE_3"/>
    <property type="match status" value="1"/>
</dbReference>
<feature type="active site" evidence="4">
    <location>
        <position position="39"/>
    </location>
</feature>
<dbReference type="GO" id="GO:0003998">
    <property type="term" value="F:acylphosphatase activity"/>
    <property type="evidence" value="ECO:0007669"/>
    <property type="project" value="UniProtKB-EC"/>
</dbReference>
<evidence type="ECO:0000313" key="8">
    <source>
        <dbReference type="EMBL" id="PYE85035.1"/>
    </source>
</evidence>
<dbReference type="AlphaFoldDB" id="A0A318SUJ2"/>
<dbReference type="PANTHER" id="PTHR47268">
    <property type="entry name" value="ACYLPHOSPHATASE"/>
    <property type="match status" value="1"/>
</dbReference>
<keyword evidence="9" id="KW-1185">Reference proteome</keyword>
<evidence type="ECO:0000256" key="3">
    <source>
        <dbReference type="ARBA" id="ARBA00047645"/>
    </source>
</evidence>
<proteinExistence type="inferred from homology"/>
<dbReference type="PROSITE" id="PS00150">
    <property type="entry name" value="ACYLPHOSPHATASE_1"/>
    <property type="match status" value="1"/>
</dbReference>
<name>A0A318SUJ2_9RHOB</name>
<dbReference type="Pfam" id="PF00708">
    <property type="entry name" value="Acylphosphatase"/>
    <property type="match status" value="1"/>
</dbReference>
<reference evidence="8 9" key="1">
    <citation type="submission" date="2018-06" db="EMBL/GenBank/DDBJ databases">
        <title>Genomic Encyclopedia of Type Strains, Phase III (KMG-III): the genomes of soil and plant-associated and newly described type strains.</title>
        <authorList>
            <person name="Whitman W."/>
        </authorList>
    </citation>
    <scope>NUCLEOTIDE SEQUENCE [LARGE SCALE GENOMIC DNA]</scope>
    <source>
        <strain evidence="8 9">CECT 9025</strain>
    </source>
</reference>
<dbReference type="PRINTS" id="PR00112">
    <property type="entry name" value="ACYLPHPHTASE"/>
</dbReference>
<dbReference type="SUPFAM" id="SSF54975">
    <property type="entry name" value="Acylphosphatase/BLUF domain-like"/>
    <property type="match status" value="1"/>
</dbReference>
<evidence type="ECO:0000313" key="9">
    <source>
        <dbReference type="Proteomes" id="UP000248311"/>
    </source>
</evidence>
<gene>
    <name evidence="8" type="ORF">DFP88_102841</name>
</gene>
<feature type="domain" description="Acylphosphatase-like" evidence="7">
    <location>
        <begin position="6"/>
        <end position="94"/>
    </location>
</feature>
<evidence type="ECO:0000256" key="6">
    <source>
        <dbReference type="RuleBase" id="RU004168"/>
    </source>
</evidence>
<comment type="similarity">
    <text evidence="1 6">Belongs to the acylphosphatase family.</text>
</comment>
<dbReference type="Gene3D" id="3.30.70.100">
    <property type="match status" value="1"/>
</dbReference>
<dbReference type="PROSITE" id="PS00151">
    <property type="entry name" value="ACYLPHOSPHATASE_2"/>
    <property type="match status" value="1"/>
</dbReference>
<sequence length="94" mass="10287">MSDEKALKARVFGRVQGVSFRAWTRETASALGLAGWVRNESDGSVLALLRGPVPQVESMLARLHEGPEAAQVDSVDTYEVDLDRTAPMGFEILR</sequence>
<dbReference type="PANTHER" id="PTHR47268:SF4">
    <property type="entry name" value="ACYLPHOSPHATASE"/>
    <property type="match status" value="1"/>
</dbReference>
<dbReference type="EMBL" id="QJTE01000002">
    <property type="protein sequence ID" value="PYE85035.1"/>
    <property type="molecule type" value="Genomic_DNA"/>
</dbReference>
<dbReference type="InterPro" id="IPR020456">
    <property type="entry name" value="Acylphosphatase"/>
</dbReference>